<dbReference type="PANTHER" id="PTHR30160:SF7">
    <property type="entry name" value="ADP-HEPTOSE--LPS HEPTOSYLTRANSFERASE 2"/>
    <property type="match status" value="1"/>
</dbReference>
<dbReference type="InterPro" id="IPR051199">
    <property type="entry name" value="LPS_LOS_Heptosyltrfase"/>
</dbReference>
<dbReference type="RefSeq" id="WP_138478369.1">
    <property type="nucleotide sequence ID" value="NZ_PPSW01000005.1"/>
</dbReference>
<dbReference type="OrthoDB" id="9797795at2"/>
<sequence>MVNAIKKEAISGPILAVLPKFIGDAINTLSAIELLRKLYPDNEIYLLARPYMVELFDRDEYYNIKVIADERYGEAKLSVFSLAKQLKQHQFSMAVLFRGSFSEALLARLAGIKTIIGYAQNGRKPLLSHPLNLNVNHHYLLRYCRLINETHGDCFEQFNIPKLTYREIESTTVNNDKPIIGLYFGGKNKGARHYPVEQAKQVIALLNEQYLSNLILIGDKSEQIDNQKLFDYANSLNMTCTDLTGKTSLTELVDHIASFDLLISIDSGPMHMAAAVQTPCVAIVGQGTSPWSLVVPKTPNVIAATAELSLKLNENLLVTDISAQQIVEISLPLIQSKTPYIDEATLLLSKHNNN</sequence>
<evidence type="ECO:0000313" key="4">
    <source>
        <dbReference type="Proteomes" id="UP000309186"/>
    </source>
</evidence>
<comment type="caution">
    <text evidence="3">The sequence shown here is derived from an EMBL/GenBank/DDBJ whole genome shotgun (WGS) entry which is preliminary data.</text>
</comment>
<dbReference type="SUPFAM" id="SSF53756">
    <property type="entry name" value="UDP-Glycosyltransferase/glycogen phosphorylase"/>
    <property type="match status" value="1"/>
</dbReference>
<proteinExistence type="predicted"/>
<dbReference type="PANTHER" id="PTHR30160">
    <property type="entry name" value="TETRAACYLDISACCHARIDE 4'-KINASE-RELATED"/>
    <property type="match status" value="1"/>
</dbReference>
<dbReference type="EMBL" id="PPSW01000005">
    <property type="protein sequence ID" value="TLX48718.1"/>
    <property type="molecule type" value="Genomic_DNA"/>
</dbReference>
<name>A0A5R9Q6E3_9GAMM</name>
<accession>A0A5R9Q6E3</accession>
<dbReference type="GO" id="GO:0005829">
    <property type="term" value="C:cytosol"/>
    <property type="evidence" value="ECO:0007669"/>
    <property type="project" value="TreeGrafter"/>
</dbReference>
<dbReference type="GO" id="GO:0009244">
    <property type="term" value="P:lipopolysaccharide core region biosynthetic process"/>
    <property type="evidence" value="ECO:0007669"/>
    <property type="project" value="TreeGrafter"/>
</dbReference>
<dbReference type="Proteomes" id="UP000309186">
    <property type="component" value="Unassembled WGS sequence"/>
</dbReference>
<reference evidence="3 4" key="1">
    <citation type="submission" date="2018-01" db="EMBL/GenBank/DDBJ databases">
        <title>Co-occurrence of chitin degradation, pigmentation and bioactivity in marine Pseudoalteromonas.</title>
        <authorList>
            <person name="Paulsen S."/>
            <person name="Gram L."/>
            <person name="Machado H."/>
        </authorList>
    </citation>
    <scope>NUCLEOTIDE SEQUENCE [LARGE SCALE GENOMIC DNA]</scope>
    <source>
        <strain evidence="3 4">S3663</strain>
    </source>
</reference>
<dbReference type="AlphaFoldDB" id="A0A5R9Q6E3"/>
<evidence type="ECO:0000313" key="3">
    <source>
        <dbReference type="EMBL" id="TLX48718.1"/>
    </source>
</evidence>
<dbReference type="GO" id="GO:0008713">
    <property type="term" value="F:ADP-heptose-lipopolysaccharide heptosyltransferase activity"/>
    <property type="evidence" value="ECO:0007669"/>
    <property type="project" value="TreeGrafter"/>
</dbReference>
<organism evidence="3 4">
    <name type="scientific">Pseudoalteromonas phenolica</name>
    <dbReference type="NCBI Taxonomy" id="161398"/>
    <lineage>
        <taxon>Bacteria</taxon>
        <taxon>Pseudomonadati</taxon>
        <taxon>Pseudomonadota</taxon>
        <taxon>Gammaproteobacteria</taxon>
        <taxon>Alteromonadales</taxon>
        <taxon>Pseudoalteromonadaceae</taxon>
        <taxon>Pseudoalteromonas</taxon>
    </lineage>
</organism>
<dbReference type="Gene3D" id="3.40.50.2000">
    <property type="entry name" value="Glycogen Phosphorylase B"/>
    <property type="match status" value="2"/>
</dbReference>
<dbReference type="InterPro" id="IPR002201">
    <property type="entry name" value="Glyco_trans_9"/>
</dbReference>
<keyword evidence="2 3" id="KW-0808">Transferase</keyword>
<evidence type="ECO:0000256" key="1">
    <source>
        <dbReference type="ARBA" id="ARBA00022676"/>
    </source>
</evidence>
<protein>
    <submittedName>
        <fullName evidence="3">Glycosyltransferase family 9 protein</fullName>
    </submittedName>
</protein>
<evidence type="ECO:0000256" key="2">
    <source>
        <dbReference type="ARBA" id="ARBA00022679"/>
    </source>
</evidence>
<dbReference type="CDD" id="cd03789">
    <property type="entry name" value="GT9_LPS_heptosyltransferase"/>
    <property type="match status" value="1"/>
</dbReference>
<dbReference type="Pfam" id="PF01075">
    <property type="entry name" value="Glyco_transf_9"/>
    <property type="match status" value="1"/>
</dbReference>
<keyword evidence="1" id="KW-0328">Glycosyltransferase</keyword>
<gene>
    <name evidence="3" type="ORF">C1E24_02290</name>
</gene>